<dbReference type="OrthoDB" id="9766614at2"/>
<dbReference type="InterPro" id="IPR027413">
    <property type="entry name" value="GROEL-like_equatorial_sf"/>
</dbReference>
<evidence type="ECO:0000256" key="7">
    <source>
        <dbReference type="HAMAP-Rule" id="MF_00600"/>
    </source>
</evidence>
<dbReference type="EMBL" id="PXYL01000010">
    <property type="protein sequence ID" value="PSJ58482.1"/>
    <property type="molecule type" value="Genomic_DNA"/>
</dbReference>
<feature type="coiled-coil region" evidence="10">
    <location>
        <begin position="339"/>
        <end position="366"/>
    </location>
</feature>
<evidence type="ECO:0000256" key="8">
    <source>
        <dbReference type="RuleBase" id="RU000418"/>
    </source>
</evidence>
<dbReference type="NCBIfam" id="TIGR02348">
    <property type="entry name" value="GroEL"/>
    <property type="match status" value="1"/>
</dbReference>
<dbReference type="NCBIfam" id="NF009488">
    <property type="entry name" value="PRK12850.1"/>
    <property type="match status" value="1"/>
</dbReference>
<keyword evidence="5 7" id="KW-0143">Chaperone</keyword>
<dbReference type="GO" id="GO:0016853">
    <property type="term" value="F:isomerase activity"/>
    <property type="evidence" value="ECO:0007669"/>
    <property type="project" value="UniProtKB-KW"/>
</dbReference>
<dbReference type="HAMAP" id="MF_00600">
    <property type="entry name" value="CH60"/>
    <property type="match status" value="1"/>
</dbReference>
<dbReference type="Gene3D" id="3.30.260.10">
    <property type="entry name" value="TCP-1-like chaperonin intermediate domain"/>
    <property type="match status" value="1"/>
</dbReference>
<proteinExistence type="inferred from homology"/>
<reference evidence="11 12" key="1">
    <citation type="submission" date="2018-03" db="EMBL/GenBank/DDBJ databases">
        <title>The draft genome of Mesorhizobium soli JCM 19897.</title>
        <authorList>
            <person name="Li L."/>
            <person name="Liu L."/>
            <person name="Liang L."/>
            <person name="Wang T."/>
            <person name="Zhang X."/>
        </authorList>
    </citation>
    <scope>NUCLEOTIDE SEQUENCE [LARGE SCALE GENOMIC DNA]</scope>
    <source>
        <strain evidence="11 12">JCM 19897</strain>
    </source>
</reference>
<name>A0A2P7S7N0_9HYPH</name>
<comment type="function">
    <text evidence="7 9">Together with its co-chaperonin GroES, plays an essential role in assisting protein folding. The GroEL-GroES system forms a nano-cage that allows encapsulation of the non-native substrate proteins and provides a physical environment optimized to promote and accelerate protein folding.</text>
</comment>
<evidence type="ECO:0000313" key="12">
    <source>
        <dbReference type="Proteomes" id="UP000240653"/>
    </source>
</evidence>
<feature type="binding site" evidence="7">
    <location>
        <position position="495"/>
    </location>
    <ligand>
        <name>ATP</name>
        <dbReference type="ChEBI" id="CHEBI:30616"/>
    </ligand>
</feature>
<dbReference type="Proteomes" id="UP000240653">
    <property type="component" value="Unassembled WGS sequence"/>
</dbReference>
<feature type="binding site" evidence="7">
    <location>
        <begin position="87"/>
        <end position="91"/>
    </location>
    <ligand>
        <name>ATP</name>
        <dbReference type="ChEBI" id="CHEBI:30616"/>
    </ligand>
</feature>
<evidence type="ECO:0000256" key="4">
    <source>
        <dbReference type="ARBA" id="ARBA00022840"/>
    </source>
</evidence>
<keyword evidence="4 7" id="KW-0067">ATP-binding</keyword>
<dbReference type="NCBIfam" id="NF009489">
    <property type="entry name" value="PRK12851.1"/>
    <property type="match status" value="1"/>
</dbReference>
<dbReference type="InterPro" id="IPR027409">
    <property type="entry name" value="GroEL-like_apical_dom_sf"/>
</dbReference>
<dbReference type="SUPFAM" id="SSF54849">
    <property type="entry name" value="GroEL-intermediate domain like"/>
    <property type="match status" value="1"/>
</dbReference>
<keyword evidence="6 7" id="KW-0413">Isomerase</keyword>
<evidence type="ECO:0000256" key="6">
    <source>
        <dbReference type="ARBA" id="ARBA00023235"/>
    </source>
</evidence>
<keyword evidence="12" id="KW-1185">Reference proteome</keyword>
<comment type="similarity">
    <text evidence="1 7 8">Belongs to the chaperonin (HSP60) family.</text>
</comment>
<dbReference type="NCBIfam" id="NF000592">
    <property type="entry name" value="PRK00013.1"/>
    <property type="match status" value="1"/>
</dbReference>
<dbReference type="GO" id="GO:0042026">
    <property type="term" value="P:protein refolding"/>
    <property type="evidence" value="ECO:0007669"/>
    <property type="project" value="UniProtKB-UniRule"/>
</dbReference>
<dbReference type="CDD" id="cd03344">
    <property type="entry name" value="GroEL"/>
    <property type="match status" value="1"/>
</dbReference>
<dbReference type="InterPro" id="IPR002423">
    <property type="entry name" value="Cpn60/GroEL/TCP-1"/>
</dbReference>
<dbReference type="GO" id="GO:0005737">
    <property type="term" value="C:cytoplasm"/>
    <property type="evidence" value="ECO:0007669"/>
    <property type="project" value="UniProtKB-SubCell"/>
</dbReference>
<dbReference type="GO" id="GO:0005524">
    <property type="term" value="F:ATP binding"/>
    <property type="evidence" value="ECO:0007669"/>
    <property type="project" value="UniProtKB-UniRule"/>
</dbReference>
<evidence type="ECO:0000256" key="5">
    <source>
        <dbReference type="ARBA" id="ARBA00023186"/>
    </source>
</evidence>
<evidence type="ECO:0000256" key="1">
    <source>
        <dbReference type="ARBA" id="ARBA00006607"/>
    </source>
</evidence>
<evidence type="ECO:0000313" key="11">
    <source>
        <dbReference type="EMBL" id="PSJ58482.1"/>
    </source>
</evidence>
<dbReference type="PROSITE" id="PS00296">
    <property type="entry name" value="CHAPERONINS_CPN60"/>
    <property type="match status" value="1"/>
</dbReference>
<evidence type="ECO:0000256" key="2">
    <source>
        <dbReference type="ARBA" id="ARBA00022490"/>
    </source>
</evidence>
<dbReference type="RefSeq" id="WP_106725575.1">
    <property type="nucleotide sequence ID" value="NZ_PXYL01000010.1"/>
</dbReference>
<dbReference type="FunFam" id="3.50.7.10:FF:000001">
    <property type="entry name" value="60 kDa chaperonin"/>
    <property type="match status" value="1"/>
</dbReference>
<dbReference type="InterPro" id="IPR027410">
    <property type="entry name" value="TCP-1-like_intermed_sf"/>
</dbReference>
<feature type="binding site" evidence="7">
    <location>
        <begin position="30"/>
        <end position="33"/>
    </location>
    <ligand>
        <name>ATP</name>
        <dbReference type="ChEBI" id="CHEBI:30616"/>
    </ligand>
</feature>
<comment type="subunit">
    <text evidence="7 9">Forms a cylinder of 14 subunits composed of two heptameric rings stacked back-to-back. Interacts with the co-chaperonin GroES.</text>
</comment>
<dbReference type="InterPro" id="IPR001844">
    <property type="entry name" value="Cpn60/GroEL"/>
</dbReference>
<dbReference type="Gene3D" id="1.10.560.10">
    <property type="entry name" value="GroEL-like equatorial domain"/>
    <property type="match status" value="1"/>
</dbReference>
<dbReference type="GO" id="GO:0140662">
    <property type="term" value="F:ATP-dependent protein folding chaperone"/>
    <property type="evidence" value="ECO:0007669"/>
    <property type="project" value="InterPro"/>
</dbReference>
<comment type="caution">
    <text evidence="7">Lacks conserved residue(s) required for the propagation of feature annotation.</text>
</comment>
<evidence type="ECO:0000256" key="3">
    <source>
        <dbReference type="ARBA" id="ARBA00022741"/>
    </source>
</evidence>
<keyword evidence="3 7" id="KW-0547">Nucleotide-binding</keyword>
<dbReference type="SUPFAM" id="SSF48592">
    <property type="entry name" value="GroEL equatorial domain-like"/>
    <property type="match status" value="1"/>
</dbReference>
<dbReference type="GO" id="GO:0051082">
    <property type="term" value="F:unfolded protein binding"/>
    <property type="evidence" value="ECO:0007669"/>
    <property type="project" value="UniProtKB-UniRule"/>
</dbReference>
<comment type="caution">
    <text evidence="11">The sequence shown here is derived from an EMBL/GenBank/DDBJ whole genome shotgun (WGS) entry which is preliminary data.</text>
</comment>
<organism evidence="11 12">
    <name type="scientific">Pseudaminobacter soli</name>
    <name type="common">ex Li et al. 2025</name>
    <dbReference type="NCBI Taxonomy" id="1295366"/>
    <lineage>
        <taxon>Bacteria</taxon>
        <taxon>Pseudomonadati</taxon>
        <taxon>Pseudomonadota</taxon>
        <taxon>Alphaproteobacteria</taxon>
        <taxon>Hyphomicrobiales</taxon>
        <taxon>Phyllobacteriaceae</taxon>
        <taxon>Pseudaminobacter</taxon>
    </lineage>
</organism>
<dbReference type="PRINTS" id="PR00298">
    <property type="entry name" value="CHAPERONIN60"/>
</dbReference>
<feature type="binding site" evidence="7">
    <location>
        <position position="415"/>
    </location>
    <ligand>
        <name>ATP</name>
        <dbReference type="ChEBI" id="CHEBI:30616"/>
    </ligand>
</feature>
<dbReference type="PANTHER" id="PTHR45633">
    <property type="entry name" value="60 KDA HEAT SHOCK PROTEIN, MITOCHONDRIAL"/>
    <property type="match status" value="1"/>
</dbReference>
<dbReference type="SUPFAM" id="SSF52029">
    <property type="entry name" value="GroEL apical domain-like"/>
    <property type="match status" value="1"/>
</dbReference>
<evidence type="ECO:0000256" key="10">
    <source>
        <dbReference type="SAM" id="Coils"/>
    </source>
</evidence>
<dbReference type="AlphaFoldDB" id="A0A2P7S7N0"/>
<dbReference type="InterPro" id="IPR018370">
    <property type="entry name" value="Chaperonin_Cpn60_CS"/>
</dbReference>
<protein>
    <recommendedName>
        <fullName evidence="7">Chaperonin GroEL</fullName>
        <ecNumber evidence="7">5.6.1.7</ecNumber>
    </recommendedName>
    <alternativeName>
        <fullName evidence="7">60 kDa chaperonin</fullName>
    </alternativeName>
    <alternativeName>
        <fullName evidence="7">Chaperonin-60</fullName>
        <shortName evidence="7">Cpn60</shortName>
    </alternativeName>
</protein>
<dbReference type="NCBIfam" id="NF009487">
    <property type="entry name" value="PRK12849.1"/>
    <property type="match status" value="1"/>
</dbReference>
<accession>A0A2P7S7N0</accession>
<keyword evidence="2 7" id="KW-0963">Cytoplasm</keyword>
<keyword evidence="10" id="KW-0175">Coiled coil</keyword>
<evidence type="ECO:0000256" key="9">
    <source>
        <dbReference type="RuleBase" id="RU000419"/>
    </source>
</evidence>
<comment type="subcellular location">
    <subcellularLocation>
        <location evidence="7">Cytoplasm</location>
    </subcellularLocation>
</comment>
<dbReference type="Gene3D" id="3.50.7.10">
    <property type="entry name" value="GroEL"/>
    <property type="match status" value="1"/>
</dbReference>
<dbReference type="Pfam" id="PF00118">
    <property type="entry name" value="Cpn60_TCP1"/>
    <property type="match status" value="1"/>
</dbReference>
<dbReference type="FunFam" id="1.10.560.10:FF:000001">
    <property type="entry name" value="60 kDa chaperonin"/>
    <property type="match status" value="1"/>
</dbReference>
<sequence length="547" mass="57737">MAAKDVKFSRDARERMLRGVNILADAVKVTLGPKGRNVVIDKSFGAPRITKDGVTVAKEIELEDKFENMGAQMVREVASKTNDIAGDGTTTATVLAQAIVQEGHKAVAAGMNPMDLKRGIDLAVGEVVAHLVKSSKKIKTSEEVAQVGTISANGEKEIGSMIAEAMQKVGNEGVITVEEAKTAETELEVVEGMQFDRGYLSPYFVTNPDKMVAELEDAYILLHEKKLSNLQAMLPVLEAVVQTSKPLVIISEDVEGEALATLVVNKLRGGLKIAAVKAPGFGDRRKAMLEDIAILTGGQVISEDLGIKLENVTLNMLGRAKKVSISKENTTIVDGAGKKAEIQGRVAQIKQQIEETTSDYDKEKLQERLAKLAGGVAVIRVGGATEIEVKERKDRVDDALNATRAAVEEGIVPGGGVALLRSSLAIKVEGENSDQAAGINIVRRALQAPARQIAANAGAEASIVAGKILENKTATFGYNAQTGEYGDMIAFGIVDPVKVVRTALQDAASVAGLLVTTEAMIAEAPKKDSPMPAMPGGGMGGMGGMDF</sequence>
<gene>
    <name evidence="7 11" type="primary">groL</name>
    <name evidence="7" type="synonym">groEL</name>
    <name evidence="11" type="ORF">C7I85_18920</name>
</gene>
<feature type="binding site" evidence="7">
    <location>
        <position position="51"/>
    </location>
    <ligand>
        <name>ATP</name>
        <dbReference type="ChEBI" id="CHEBI:30616"/>
    </ligand>
</feature>
<dbReference type="EC" id="5.6.1.7" evidence="7"/>